<reference evidence="7" key="2">
    <citation type="journal article" date="2021" name="PeerJ">
        <title>Extensive microbial diversity within the chicken gut microbiome revealed by metagenomics and culture.</title>
        <authorList>
            <person name="Gilroy R."/>
            <person name="Ravi A."/>
            <person name="Getino M."/>
            <person name="Pursley I."/>
            <person name="Horton D.L."/>
            <person name="Alikhan N.F."/>
            <person name="Baker D."/>
            <person name="Gharbi K."/>
            <person name="Hall N."/>
            <person name="Watson M."/>
            <person name="Adriaenssens E.M."/>
            <person name="Foster-Nyarko E."/>
            <person name="Jarju S."/>
            <person name="Secka A."/>
            <person name="Antonio M."/>
            <person name="Oren A."/>
            <person name="Chaudhuri R.R."/>
            <person name="La Ragione R."/>
            <person name="Hildebrand F."/>
            <person name="Pallen M.J."/>
        </authorList>
    </citation>
    <scope>NUCLEOTIDE SEQUENCE</scope>
    <source>
        <strain evidence="7">F1-3629</strain>
    </source>
</reference>
<evidence type="ECO:0000256" key="3">
    <source>
        <dbReference type="ARBA" id="ARBA00022842"/>
    </source>
</evidence>
<sequence>MSEIHYTDEKNVQILLALLKAYGIRLAVVSPGTTNITFVASMQYDSWFKLYSAADERSAAYIACGLAAETGEPVILSCTGATASRNYLPGLTEAYYRKLPVLAVTSSQPVAGVGHLIPQVIDRSSVPNDAVTKSILLPLVNTDNDIWNCEIKCNEALLVLKRHGGGPVHINLETSYSRNFSVVELPAVRKIDRITCSDDFPELPEGRIAVFVGVHKKWRDSDIEAVDAFCQSNNAVVFCDHTSGYKGKYRVLNSVVFGQMYYHSEAADIDILIHIGEISGDYYTAELNPKQVWRISPDGEIRDTFRQLRYVFEMPEAEFFRHYMKNDRTGDDSYLTLCRSEHQMVHDNIPELPFSNIWIAGQISSRLPDNSVLHLGILNTLRSWNLFEIPLSVSSSCNVGGFGIDGDISSLIGASLADRSRICFGVFGDLAFFYDMNVLGNRHVGNNVRILLINNGRGTEFRNYCHMGSMFGEDADAFIAAAGHYGNQSPALVRHYAEDLGFEYLSASSKEEFKAVSPMFLRPGLTDKPIFLEVFTSSAEESDALQKVLSCVVPDEVRKKMQISSVAHKILGRHYDTVHSVYNRLKPGRK</sequence>
<keyword evidence="4" id="KW-0786">Thiamine pyrophosphate</keyword>
<dbReference type="PANTHER" id="PTHR42916">
    <property type="entry name" value="2-SUCCINYL-5-ENOLPYRUVYL-6-HYDROXY-3-CYCLOHEXENE-1-CARBOXYLATE SYNTHASE"/>
    <property type="match status" value="1"/>
</dbReference>
<dbReference type="GO" id="GO:0046872">
    <property type="term" value="F:metal ion binding"/>
    <property type="evidence" value="ECO:0007669"/>
    <property type="project" value="UniProtKB-KW"/>
</dbReference>
<keyword evidence="1" id="KW-0808">Transferase</keyword>
<dbReference type="SUPFAM" id="SSF52518">
    <property type="entry name" value="Thiamin diphosphate-binding fold (THDP-binding)"/>
    <property type="match status" value="2"/>
</dbReference>
<dbReference type="Proteomes" id="UP000771749">
    <property type="component" value="Unassembled WGS sequence"/>
</dbReference>
<evidence type="ECO:0000313" key="8">
    <source>
        <dbReference type="Proteomes" id="UP000771749"/>
    </source>
</evidence>
<dbReference type="GO" id="GO:0009234">
    <property type="term" value="P:menaquinone biosynthetic process"/>
    <property type="evidence" value="ECO:0007669"/>
    <property type="project" value="InterPro"/>
</dbReference>
<organism evidence="7 8">
    <name type="scientific">Candidatus Cryptobacteroides gallistercoris</name>
    <dbReference type="NCBI Taxonomy" id="2840765"/>
    <lineage>
        <taxon>Bacteria</taxon>
        <taxon>Pseudomonadati</taxon>
        <taxon>Bacteroidota</taxon>
        <taxon>Bacteroidia</taxon>
        <taxon>Bacteroidales</taxon>
        <taxon>Candidatus Cryptobacteroides</taxon>
    </lineage>
</organism>
<name>A0A940DL53_9BACT</name>
<dbReference type="CDD" id="cd07037">
    <property type="entry name" value="TPP_PYR_MenD"/>
    <property type="match status" value="1"/>
</dbReference>
<reference evidence="7" key="1">
    <citation type="submission" date="2020-10" db="EMBL/GenBank/DDBJ databases">
        <authorList>
            <person name="Gilroy R."/>
        </authorList>
    </citation>
    <scope>NUCLEOTIDE SEQUENCE</scope>
    <source>
        <strain evidence="7">F1-3629</strain>
    </source>
</reference>
<accession>A0A940DL53</accession>
<dbReference type="InterPro" id="IPR004433">
    <property type="entry name" value="MenaQ_synth_MenD"/>
</dbReference>
<dbReference type="PIRSF" id="PIRSF004983">
    <property type="entry name" value="MenD"/>
    <property type="match status" value="1"/>
</dbReference>
<evidence type="ECO:0000313" key="7">
    <source>
        <dbReference type="EMBL" id="MBO8453222.1"/>
    </source>
</evidence>
<evidence type="ECO:0000256" key="1">
    <source>
        <dbReference type="ARBA" id="ARBA00022679"/>
    </source>
</evidence>
<dbReference type="PANTHER" id="PTHR42916:SF1">
    <property type="entry name" value="PROTEIN PHYLLO, CHLOROPLASTIC"/>
    <property type="match status" value="1"/>
</dbReference>
<dbReference type="InterPro" id="IPR029061">
    <property type="entry name" value="THDP-binding"/>
</dbReference>
<evidence type="ECO:0000259" key="6">
    <source>
        <dbReference type="Pfam" id="PF02776"/>
    </source>
</evidence>
<dbReference type="GO" id="GO:0070204">
    <property type="term" value="F:2-succinyl-5-enolpyruvyl-6-hydroxy-3-cyclohexene-1-carboxylic-acid synthase activity"/>
    <property type="evidence" value="ECO:0007669"/>
    <property type="project" value="InterPro"/>
</dbReference>
<gene>
    <name evidence="7" type="ORF">IAC07_00685</name>
</gene>
<dbReference type="Gene3D" id="3.40.50.1220">
    <property type="entry name" value="TPP-binding domain"/>
    <property type="match status" value="1"/>
</dbReference>
<protein>
    <submittedName>
        <fullName evidence="7">2-succinyl-5-enolpyruvyl-6-hydroxy-3-cyclohexene-1-carboxylate synthase</fullName>
    </submittedName>
</protein>
<dbReference type="Pfam" id="PF02776">
    <property type="entry name" value="TPP_enzyme_N"/>
    <property type="match status" value="1"/>
</dbReference>
<evidence type="ECO:0000256" key="5">
    <source>
        <dbReference type="ARBA" id="ARBA00023211"/>
    </source>
</evidence>
<dbReference type="Gene3D" id="3.40.50.970">
    <property type="match status" value="2"/>
</dbReference>
<evidence type="ECO:0000256" key="4">
    <source>
        <dbReference type="ARBA" id="ARBA00023052"/>
    </source>
</evidence>
<proteinExistence type="predicted"/>
<dbReference type="InterPro" id="IPR012001">
    <property type="entry name" value="Thiamin_PyroP_enz_TPP-bd_dom"/>
</dbReference>
<feature type="domain" description="Thiamine pyrophosphate enzyme N-terminal TPP-binding" evidence="6">
    <location>
        <begin position="13"/>
        <end position="124"/>
    </location>
</feature>
<dbReference type="EMBL" id="JADIMJ010000014">
    <property type="protein sequence ID" value="MBO8453222.1"/>
    <property type="molecule type" value="Genomic_DNA"/>
</dbReference>
<dbReference type="AlphaFoldDB" id="A0A940DL53"/>
<keyword evidence="5" id="KW-0464">Manganese</keyword>
<comment type="caution">
    <text evidence="7">The sequence shown here is derived from an EMBL/GenBank/DDBJ whole genome shotgun (WGS) entry which is preliminary data.</text>
</comment>
<keyword evidence="2" id="KW-0479">Metal-binding</keyword>
<dbReference type="GO" id="GO:0030976">
    <property type="term" value="F:thiamine pyrophosphate binding"/>
    <property type="evidence" value="ECO:0007669"/>
    <property type="project" value="InterPro"/>
</dbReference>
<evidence type="ECO:0000256" key="2">
    <source>
        <dbReference type="ARBA" id="ARBA00022723"/>
    </source>
</evidence>
<keyword evidence="3" id="KW-0460">Magnesium</keyword>